<dbReference type="GO" id="GO:0008360">
    <property type="term" value="P:regulation of cell shape"/>
    <property type="evidence" value="ECO:0007669"/>
    <property type="project" value="UniProtKB-KW"/>
</dbReference>
<comment type="cofactor">
    <cofactor evidence="1">
        <name>Mn(2+)</name>
        <dbReference type="ChEBI" id="CHEBI:29035"/>
    </cofactor>
</comment>
<evidence type="ECO:0000256" key="13">
    <source>
        <dbReference type="ARBA" id="ARBA00022960"/>
    </source>
</evidence>
<evidence type="ECO:0000256" key="21">
    <source>
        <dbReference type="ARBA" id="ARBA00077154"/>
    </source>
</evidence>
<comment type="pathway">
    <text evidence="18">Glycan biosynthesis.</text>
</comment>
<comment type="similarity">
    <text evidence="5 22">Belongs to the D-alanine--D-alanine ligase family.</text>
</comment>
<feature type="domain" description="ATP-grasp" evidence="26">
    <location>
        <begin position="160"/>
        <end position="366"/>
    </location>
</feature>
<evidence type="ECO:0000256" key="10">
    <source>
        <dbReference type="ARBA" id="ARBA00022741"/>
    </source>
</evidence>
<dbReference type="PANTHER" id="PTHR23132">
    <property type="entry name" value="D-ALANINE--D-ALANINE LIGASE"/>
    <property type="match status" value="1"/>
</dbReference>
<dbReference type="GO" id="GO:0009252">
    <property type="term" value="P:peptidoglycan biosynthetic process"/>
    <property type="evidence" value="ECO:0007669"/>
    <property type="project" value="UniProtKB-UniRule"/>
</dbReference>
<comment type="function">
    <text evidence="2 22">Cell wall formation.</text>
</comment>
<keyword evidence="14 22" id="KW-0573">Peptidoglycan synthesis</keyword>
<keyword evidence="10 25" id="KW-0547">Nucleotide-binding</keyword>
<evidence type="ECO:0000256" key="24">
    <source>
        <dbReference type="PIRSR" id="PIRSR039102-3"/>
    </source>
</evidence>
<evidence type="ECO:0000256" key="8">
    <source>
        <dbReference type="ARBA" id="ARBA00022598"/>
    </source>
</evidence>
<feature type="active site" evidence="23">
    <location>
        <position position="25"/>
    </location>
</feature>
<comment type="catalytic activity">
    <reaction evidence="17 22">
        <text>2 D-alanine + ATP = D-alanyl-D-alanine + ADP + phosphate + H(+)</text>
        <dbReference type="Rhea" id="RHEA:11224"/>
        <dbReference type="ChEBI" id="CHEBI:15378"/>
        <dbReference type="ChEBI" id="CHEBI:30616"/>
        <dbReference type="ChEBI" id="CHEBI:43474"/>
        <dbReference type="ChEBI" id="CHEBI:57416"/>
        <dbReference type="ChEBI" id="CHEBI:57822"/>
        <dbReference type="ChEBI" id="CHEBI:456216"/>
        <dbReference type="EC" id="6.3.2.4"/>
    </reaction>
</comment>
<dbReference type="PROSITE" id="PS00843">
    <property type="entry name" value="DALA_DALA_LIGASE_1"/>
    <property type="match status" value="1"/>
</dbReference>
<keyword evidence="9 24" id="KW-0479">Metal-binding</keyword>
<evidence type="ECO:0000256" key="2">
    <source>
        <dbReference type="ARBA" id="ARBA00003921"/>
    </source>
</evidence>
<evidence type="ECO:0000259" key="26">
    <source>
        <dbReference type="PROSITE" id="PS50975"/>
    </source>
</evidence>
<dbReference type="InterPro" id="IPR011095">
    <property type="entry name" value="Dala_Dala_lig_C"/>
</dbReference>
<reference evidence="27 28" key="1">
    <citation type="journal article" date="2011" name="Stand. Genomic Sci.">
        <title>Non-contiguous finished genome sequence and contextual data of the filamentous soil bacterium Ktedonobacter racemifer type strain (SOSP1-21).</title>
        <authorList>
            <person name="Chang Y.J."/>
            <person name="Land M."/>
            <person name="Hauser L."/>
            <person name="Chertkov O."/>
            <person name="Del Rio T.G."/>
            <person name="Nolan M."/>
            <person name="Copeland A."/>
            <person name="Tice H."/>
            <person name="Cheng J.F."/>
            <person name="Lucas S."/>
            <person name="Han C."/>
            <person name="Goodwin L."/>
            <person name="Pitluck S."/>
            <person name="Ivanova N."/>
            <person name="Ovchinikova G."/>
            <person name="Pati A."/>
            <person name="Chen A."/>
            <person name="Palaniappan K."/>
            <person name="Mavromatis K."/>
            <person name="Liolios K."/>
            <person name="Brettin T."/>
            <person name="Fiebig A."/>
            <person name="Rohde M."/>
            <person name="Abt B."/>
            <person name="Goker M."/>
            <person name="Detter J.C."/>
            <person name="Woyke T."/>
            <person name="Bristow J."/>
            <person name="Eisen J.A."/>
            <person name="Markowitz V."/>
            <person name="Hugenholtz P."/>
            <person name="Kyrpides N.C."/>
            <person name="Klenk H.P."/>
            <person name="Lapidus A."/>
        </authorList>
    </citation>
    <scope>NUCLEOTIDE SEQUENCE [LARGE SCALE GENOMIC DNA]</scope>
    <source>
        <strain evidence="28">DSM 44963</strain>
    </source>
</reference>
<dbReference type="GO" id="GO:0046872">
    <property type="term" value="F:metal ion binding"/>
    <property type="evidence" value="ECO:0007669"/>
    <property type="project" value="UniProtKB-KW"/>
</dbReference>
<keyword evidence="8 22" id="KW-0436">Ligase</keyword>
<dbReference type="FunFam" id="3.30.1490.20:FF:000007">
    <property type="entry name" value="D-alanine--D-alanine ligase"/>
    <property type="match status" value="1"/>
</dbReference>
<evidence type="ECO:0000256" key="12">
    <source>
        <dbReference type="ARBA" id="ARBA00022842"/>
    </source>
</evidence>
<protein>
    <recommendedName>
        <fullName evidence="19 22">D-alanine--D-alanine ligase</fullName>
        <ecNumber evidence="6 22">6.3.2.4</ecNumber>
    </recommendedName>
    <alternativeName>
        <fullName evidence="21 22">D-Ala-D-Ala ligase</fullName>
    </alternativeName>
    <alternativeName>
        <fullName evidence="20 22">D-alanylalanine synthetase</fullName>
    </alternativeName>
</protein>
<dbReference type="InterPro" id="IPR016185">
    <property type="entry name" value="PreATP-grasp_dom_sf"/>
</dbReference>
<evidence type="ECO:0000256" key="6">
    <source>
        <dbReference type="ARBA" id="ARBA00012216"/>
    </source>
</evidence>
<dbReference type="Proteomes" id="UP000004508">
    <property type="component" value="Unassembled WGS sequence"/>
</dbReference>
<evidence type="ECO:0000256" key="18">
    <source>
        <dbReference type="ARBA" id="ARBA00060592"/>
    </source>
</evidence>
<dbReference type="NCBIfam" id="TIGR01205">
    <property type="entry name" value="D_ala_D_alaTIGR"/>
    <property type="match status" value="1"/>
</dbReference>
<evidence type="ECO:0000256" key="9">
    <source>
        <dbReference type="ARBA" id="ARBA00022723"/>
    </source>
</evidence>
<dbReference type="PANTHER" id="PTHR23132:SF25">
    <property type="entry name" value="D-ALANINE--D-ALANINE LIGASE A"/>
    <property type="match status" value="1"/>
</dbReference>
<keyword evidence="13 22" id="KW-0133">Cell shape</keyword>
<dbReference type="STRING" id="485913.Krac_9322"/>
<evidence type="ECO:0000256" key="25">
    <source>
        <dbReference type="PROSITE-ProRule" id="PRU00409"/>
    </source>
</evidence>
<dbReference type="UniPathway" id="UPA00219"/>
<evidence type="ECO:0000256" key="22">
    <source>
        <dbReference type="HAMAP-Rule" id="MF_00047"/>
    </source>
</evidence>
<dbReference type="InterPro" id="IPR011127">
    <property type="entry name" value="Dala_Dala_lig_N"/>
</dbReference>
<feature type="binding site" evidence="24">
    <location>
        <position position="335"/>
    </location>
    <ligand>
        <name>Mg(2+)</name>
        <dbReference type="ChEBI" id="CHEBI:18420"/>
        <label>2</label>
    </ligand>
</feature>
<dbReference type="PIRSF" id="PIRSF039102">
    <property type="entry name" value="Ddl/VanB"/>
    <property type="match status" value="1"/>
</dbReference>
<dbReference type="Gene3D" id="3.30.470.20">
    <property type="entry name" value="ATP-grasp fold, B domain"/>
    <property type="match status" value="1"/>
</dbReference>
<dbReference type="GO" id="GO:0071555">
    <property type="term" value="P:cell wall organization"/>
    <property type="evidence" value="ECO:0007669"/>
    <property type="project" value="UniProtKB-KW"/>
</dbReference>
<dbReference type="InParanoid" id="D6TBH6"/>
<evidence type="ECO:0000256" key="14">
    <source>
        <dbReference type="ARBA" id="ARBA00022984"/>
    </source>
</evidence>
<name>D6TBH6_KTERA</name>
<feature type="active site" evidence="23">
    <location>
        <position position="209"/>
    </location>
</feature>
<dbReference type="GO" id="GO:0005829">
    <property type="term" value="C:cytosol"/>
    <property type="evidence" value="ECO:0007669"/>
    <property type="project" value="TreeGrafter"/>
</dbReference>
<proteinExistence type="inferred from homology"/>
<keyword evidence="11 25" id="KW-0067">ATP-binding</keyword>
<feature type="binding site" evidence="24">
    <location>
        <position position="333"/>
    </location>
    <ligand>
        <name>Mg(2+)</name>
        <dbReference type="ChEBI" id="CHEBI:18420"/>
        <label>2</label>
    </ligand>
</feature>
<dbReference type="eggNOG" id="COG1181">
    <property type="taxonomic scope" value="Bacteria"/>
</dbReference>
<comment type="subcellular location">
    <subcellularLocation>
        <location evidence="3 22">Cytoplasm</location>
    </subcellularLocation>
</comment>
<dbReference type="AlphaFoldDB" id="D6TBH6"/>
<dbReference type="Gene3D" id="3.30.1490.20">
    <property type="entry name" value="ATP-grasp fold, A domain"/>
    <property type="match status" value="1"/>
</dbReference>
<evidence type="ECO:0000256" key="16">
    <source>
        <dbReference type="ARBA" id="ARBA00023316"/>
    </source>
</evidence>
<evidence type="ECO:0000256" key="23">
    <source>
        <dbReference type="PIRSR" id="PIRSR039102-1"/>
    </source>
</evidence>
<comment type="pathway">
    <text evidence="4 22">Cell wall biogenesis; peptidoglycan biosynthesis.</text>
</comment>
<evidence type="ECO:0000256" key="11">
    <source>
        <dbReference type="ARBA" id="ARBA00022840"/>
    </source>
</evidence>
<dbReference type="GO" id="GO:0008716">
    <property type="term" value="F:D-alanine-D-alanine ligase activity"/>
    <property type="evidence" value="ECO:0007669"/>
    <property type="project" value="UniProtKB-UniRule"/>
</dbReference>
<accession>D6TBH6</accession>
<dbReference type="EMBL" id="ADVG01000001">
    <property type="protein sequence ID" value="EFH87960.1"/>
    <property type="molecule type" value="Genomic_DNA"/>
</dbReference>
<dbReference type="GO" id="GO:0005524">
    <property type="term" value="F:ATP binding"/>
    <property type="evidence" value="ECO:0007669"/>
    <property type="project" value="UniProtKB-UniRule"/>
</dbReference>
<evidence type="ECO:0000256" key="4">
    <source>
        <dbReference type="ARBA" id="ARBA00004752"/>
    </source>
</evidence>
<feature type="binding site" evidence="24">
    <location>
        <position position="319"/>
    </location>
    <ligand>
        <name>Mg(2+)</name>
        <dbReference type="ChEBI" id="CHEBI:18420"/>
        <label>1</label>
    </ligand>
</feature>
<keyword evidence="28" id="KW-1185">Reference proteome</keyword>
<evidence type="ECO:0000313" key="27">
    <source>
        <dbReference type="EMBL" id="EFH87960.1"/>
    </source>
</evidence>
<dbReference type="EC" id="6.3.2.4" evidence="6 22"/>
<keyword evidence="15 24" id="KW-0464">Manganese</keyword>
<gene>
    <name evidence="22" type="primary">ddl</name>
    <name evidence="27" type="ORF">Krac_9322</name>
</gene>
<evidence type="ECO:0000256" key="15">
    <source>
        <dbReference type="ARBA" id="ARBA00023211"/>
    </source>
</evidence>
<dbReference type="Gene3D" id="3.40.50.20">
    <property type="match status" value="1"/>
</dbReference>
<dbReference type="FunCoup" id="D6TBH6">
    <property type="interactions" value="404"/>
</dbReference>
<evidence type="ECO:0000256" key="1">
    <source>
        <dbReference type="ARBA" id="ARBA00001936"/>
    </source>
</evidence>
<dbReference type="SUPFAM" id="SSF56059">
    <property type="entry name" value="Glutathione synthetase ATP-binding domain-like"/>
    <property type="match status" value="1"/>
</dbReference>
<comment type="caution">
    <text evidence="27">The sequence shown here is derived from an EMBL/GenBank/DDBJ whole genome shotgun (WGS) entry which is preliminary data.</text>
</comment>
<dbReference type="InterPro" id="IPR000291">
    <property type="entry name" value="D-Ala_lig_Van_CS"/>
</dbReference>
<evidence type="ECO:0000256" key="7">
    <source>
        <dbReference type="ARBA" id="ARBA00022490"/>
    </source>
</evidence>
<organism evidence="27 28">
    <name type="scientific">Ktedonobacter racemifer DSM 44963</name>
    <dbReference type="NCBI Taxonomy" id="485913"/>
    <lineage>
        <taxon>Bacteria</taxon>
        <taxon>Bacillati</taxon>
        <taxon>Chloroflexota</taxon>
        <taxon>Ktedonobacteria</taxon>
        <taxon>Ktedonobacterales</taxon>
        <taxon>Ktedonobacteraceae</taxon>
        <taxon>Ktedonobacter</taxon>
    </lineage>
</organism>
<dbReference type="HAMAP" id="MF_00047">
    <property type="entry name" value="Dala_Dala_lig"/>
    <property type="match status" value="1"/>
</dbReference>
<evidence type="ECO:0000256" key="3">
    <source>
        <dbReference type="ARBA" id="ARBA00004496"/>
    </source>
</evidence>
<sequence>MSQEQQQENKQKIRIGLIFGGRSGEHEVSLASANSVMANLDKDKYEVILIGITKTGAWLLGTDPTRLLASPDAQPNSAQSDQQATTAVTLTGDPNVRRLIPLQNGTQLHDNGALDVIFPVMHGTYGEDGALQGLLEMANVPYVGCGVLGSALGMDKEKMKMLFQAIHLPVLPFLAYHRKQWKQAPETILLAVEQELGYPCIVKPANMGSSIGVSKAADRQTLEQAIAQAGEYDTKIIIERWLDVRELSCAVLGNEEPKTSLIGELVTEMTLLDYDAKYLHPGFHFDVPATIPGPLAKEVFHMSTQAFLVLDLSGLARVDFFLDRNDGRIYINEVNTMPDFTQDSVYPKLWSASNLPYPKLLDRLIELALERHQDRQRMRTRR</sequence>
<evidence type="ECO:0000256" key="5">
    <source>
        <dbReference type="ARBA" id="ARBA00010871"/>
    </source>
</evidence>
<feature type="active site" evidence="23">
    <location>
        <position position="344"/>
    </location>
</feature>
<dbReference type="SUPFAM" id="SSF52440">
    <property type="entry name" value="PreATP-grasp domain"/>
    <property type="match status" value="1"/>
</dbReference>
<evidence type="ECO:0000256" key="19">
    <source>
        <dbReference type="ARBA" id="ARBA00068427"/>
    </source>
</evidence>
<keyword evidence="16 22" id="KW-0961">Cell wall biogenesis/degradation</keyword>
<dbReference type="InterPro" id="IPR011761">
    <property type="entry name" value="ATP-grasp"/>
</dbReference>
<dbReference type="Pfam" id="PF07478">
    <property type="entry name" value="Dala_Dala_lig_C"/>
    <property type="match status" value="1"/>
</dbReference>
<dbReference type="RefSeq" id="WP_007903594.1">
    <property type="nucleotide sequence ID" value="NZ_ADVG01000001.1"/>
</dbReference>
<dbReference type="NCBIfam" id="NF002528">
    <property type="entry name" value="PRK01966.1-4"/>
    <property type="match status" value="1"/>
</dbReference>
<feature type="binding site" evidence="24">
    <location>
        <position position="333"/>
    </location>
    <ligand>
        <name>Mg(2+)</name>
        <dbReference type="ChEBI" id="CHEBI:18420"/>
        <label>1</label>
    </ligand>
</feature>
<dbReference type="InterPro" id="IPR005905">
    <property type="entry name" value="D_ala_D_ala"/>
</dbReference>
<dbReference type="InterPro" id="IPR013815">
    <property type="entry name" value="ATP_grasp_subdomain_1"/>
</dbReference>
<comment type="cofactor">
    <cofactor evidence="24">
        <name>Mg(2+)</name>
        <dbReference type="ChEBI" id="CHEBI:18420"/>
    </cofactor>
    <cofactor evidence="24">
        <name>Mn(2+)</name>
        <dbReference type="ChEBI" id="CHEBI:29035"/>
    </cofactor>
    <text evidence="24">Binds 2 magnesium or manganese ions per subunit.</text>
</comment>
<dbReference type="Pfam" id="PF01820">
    <property type="entry name" value="Dala_Dala_lig_N"/>
    <property type="match status" value="1"/>
</dbReference>
<dbReference type="PROSITE" id="PS50975">
    <property type="entry name" value="ATP_GRASP"/>
    <property type="match status" value="1"/>
</dbReference>
<evidence type="ECO:0000256" key="17">
    <source>
        <dbReference type="ARBA" id="ARBA00047614"/>
    </source>
</evidence>
<evidence type="ECO:0000256" key="20">
    <source>
        <dbReference type="ARBA" id="ARBA00076288"/>
    </source>
</evidence>
<keyword evidence="7 22" id="KW-0963">Cytoplasm</keyword>
<keyword evidence="12 24" id="KW-0460">Magnesium</keyword>
<evidence type="ECO:0000313" key="28">
    <source>
        <dbReference type="Proteomes" id="UP000004508"/>
    </source>
</evidence>
<dbReference type="OrthoDB" id="9813261at2"/>